<keyword evidence="1" id="KW-0732">Signal</keyword>
<gene>
    <name evidence="2" type="ORF">DUNSADRAFT_1182</name>
</gene>
<dbReference type="PROSITE" id="PS51257">
    <property type="entry name" value="PROKAR_LIPOPROTEIN"/>
    <property type="match status" value="1"/>
</dbReference>
<comment type="caution">
    <text evidence="2">The sequence shown here is derived from an EMBL/GenBank/DDBJ whole genome shotgun (WGS) entry which is preliminary data.</text>
</comment>
<feature type="chain" id="PRO_5045513663" description="Encoded protein" evidence="1">
    <location>
        <begin position="25"/>
        <end position="114"/>
    </location>
</feature>
<keyword evidence="3" id="KW-1185">Reference proteome</keyword>
<feature type="signal peptide" evidence="1">
    <location>
        <begin position="1"/>
        <end position="24"/>
    </location>
</feature>
<organism evidence="2 3">
    <name type="scientific">Dunaliella salina</name>
    <name type="common">Green alga</name>
    <name type="synonym">Protococcus salinus</name>
    <dbReference type="NCBI Taxonomy" id="3046"/>
    <lineage>
        <taxon>Eukaryota</taxon>
        <taxon>Viridiplantae</taxon>
        <taxon>Chlorophyta</taxon>
        <taxon>core chlorophytes</taxon>
        <taxon>Chlorophyceae</taxon>
        <taxon>CS clade</taxon>
        <taxon>Chlamydomonadales</taxon>
        <taxon>Dunaliellaceae</taxon>
        <taxon>Dunaliella</taxon>
    </lineage>
</organism>
<protein>
    <recommendedName>
        <fullName evidence="4">Encoded protein</fullName>
    </recommendedName>
</protein>
<proteinExistence type="predicted"/>
<reference evidence="2" key="1">
    <citation type="submission" date="2017-08" db="EMBL/GenBank/DDBJ databases">
        <authorList>
            <person name="Polle J.E."/>
            <person name="Barry K."/>
            <person name="Cushman J."/>
            <person name="Schmutz J."/>
            <person name="Tran D."/>
            <person name="Hathwaick L.T."/>
            <person name="Yim W.C."/>
            <person name="Jenkins J."/>
            <person name="Mckie-Krisberg Z.M."/>
            <person name="Prochnik S."/>
            <person name="Lindquist E."/>
            <person name="Dockter R.B."/>
            <person name="Adam C."/>
            <person name="Molina H."/>
            <person name="Bunkerborg J."/>
            <person name="Jin E."/>
            <person name="Buchheim M."/>
            <person name="Magnuson J."/>
        </authorList>
    </citation>
    <scope>NUCLEOTIDE SEQUENCE</scope>
    <source>
        <strain evidence="2">CCAP 19/18</strain>
    </source>
</reference>
<evidence type="ECO:0000313" key="2">
    <source>
        <dbReference type="EMBL" id="KAF5827184.1"/>
    </source>
</evidence>
<sequence>MCKVFLFLCWGVFIACMLRWYVSCARVDQRRGFRAKLCTSCRRIFLLVGGILRLEHLRSHIKWTEQRLVHAYGKCGSVEAIRARNRFVCKPQCLHVLGVCSCSCTLCVCHTHTE</sequence>
<evidence type="ECO:0008006" key="4">
    <source>
        <dbReference type="Google" id="ProtNLM"/>
    </source>
</evidence>
<name>A0ABQ7FXW1_DUNSA</name>
<accession>A0ABQ7FXW1</accession>
<evidence type="ECO:0000313" key="3">
    <source>
        <dbReference type="Proteomes" id="UP000815325"/>
    </source>
</evidence>
<evidence type="ECO:0000256" key="1">
    <source>
        <dbReference type="SAM" id="SignalP"/>
    </source>
</evidence>
<dbReference type="EMBL" id="MU070569">
    <property type="protein sequence ID" value="KAF5827184.1"/>
    <property type="molecule type" value="Genomic_DNA"/>
</dbReference>
<dbReference type="Proteomes" id="UP000815325">
    <property type="component" value="Unassembled WGS sequence"/>
</dbReference>